<organism evidence="1">
    <name type="scientific">uncultured Microvirga sp</name>
    <dbReference type="NCBI Taxonomy" id="412392"/>
    <lineage>
        <taxon>Bacteria</taxon>
        <taxon>Pseudomonadati</taxon>
        <taxon>Pseudomonadota</taxon>
        <taxon>Alphaproteobacteria</taxon>
        <taxon>Hyphomicrobiales</taxon>
        <taxon>Methylobacteriaceae</taxon>
        <taxon>Microvirga</taxon>
        <taxon>environmental samples</taxon>
    </lineage>
</organism>
<protein>
    <submittedName>
        <fullName evidence="1">Uncharacterized protein</fullName>
    </submittedName>
</protein>
<evidence type="ECO:0000313" key="1">
    <source>
        <dbReference type="EMBL" id="CAA9334455.1"/>
    </source>
</evidence>
<accession>A0A6J4LJH0</accession>
<name>A0A6J4LJH0_9HYPH</name>
<proteinExistence type="predicted"/>
<dbReference type="AlphaFoldDB" id="A0A6J4LJH0"/>
<sequence length="365" mass="36717">MFAGQKLNVIDPSEGVHTQAQATGNAVAAHVEAGDLSYGSSQLLNAAVTGRAQTRIHGWSPQTVTTAMAAGNSGHVTVLDGDLSAGARQVIGWVGPVSAEARVRSEPSSSGDTSVSAMALGNSHGFDAAHYAGIAAEQANHSAVTADAKAKLAHAMFEANINAMAAANTVTTQGGNANVEVGQVRGGHGPTQATSRARIENGSVVNAMSSAIANDVSATHNAPYLAVVTGQENESDVIADTRLHVGEFGGATATADGIGNTVYAGSYGEEVTLNTLQTNAGDIDVRASFTGGSGYDADVKATAMGNTVTGFACSECETTLDATNRQVNHGGVSAVTNTRIHGAARGVTGSAMAVGNSAVYHVTRP</sequence>
<dbReference type="EMBL" id="CADCUC010000321">
    <property type="protein sequence ID" value="CAA9334455.1"/>
    <property type="molecule type" value="Genomic_DNA"/>
</dbReference>
<dbReference type="InterPro" id="IPR049860">
    <property type="entry name" value="Holdfast_HfaD"/>
</dbReference>
<gene>
    <name evidence="1" type="ORF">AVDCRST_MAG90-1705</name>
</gene>
<dbReference type="NCBIfam" id="NF037936">
    <property type="entry name" value="holdfast_HfaD"/>
    <property type="match status" value="1"/>
</dbReference>
<reference evidence="1" key="1">
    <citation type="submission" date="2020-02" db="EMBL/GenBank/DDBJ databases">
        <authorList>
            <person name="Meier V. D."/>
        </authorList>
    </citation>
    <scope>NUCLEOTIDE SEQUENCE</scope>
    <source>
        <strain evidence="1">AVDCRST_MAG90</strain>
    </source>
</reference>